<dbReference type="NCBIfam" id="TIGR01167">
    <property type="entry name" value="LPXTG_anchor"/>
    <property type="match status" value="1"/>
</dbReference>
<dbReference type="AlphaFoldDB" id="A0A1V9QMF7"/>
<evidence type="ECO:0000259" key="7">
    <source>
        <dbReference type="PROSITE" id="PS50847"/>
    </source>
</evidence>
<dbReference type="RefSeq" id="WP_143455856.1">
    <property type="nucleotide sequence ID" value="NZ_NBEB01000175.1"/>
</dbReference>
<reference evidence="8 9" key="1">
    <citation type="submission" date="2017-03" db="EMBL/GenBank/DDBJ databases">
        <title>Phylogenomics and comparative genomics of Lactobacillus salivarius, a mammalian gut commensal.</title>
        <authorList>
            <person name="Harris H.M."/>
        </authorList>
    </citation>
    <scope>NUCLEOTIDE SEQUENCE [LARGE SCALE GENOMIC DNA]</scope>
    <source>
        <strain evidence="8 9">LMG 14477</strain>
    </source>
</reference>
<keyword evidence="1" id="KW-0134">Cell wall</keyword>
<gene>
    <name evidence="8" type="ORF">B6U60_10585</name>
</gene>
<keyword evidence="3" id="KW-0732">Signal</keyword>
<proteinExistence type="predicted"/>
<dbReference type="EMBL" id="NBEB01000175">
    <property type="protein sequence ID" value="OQQ78499.1"/>
    <property type="molecule type" value="Genomic_DNA"/>
</dbReference>
<accession>A0A1V9QMF7</accession>
<dbReference type="PROSITE" id="PS50847">
    <property type="entry name" value="GRAM_POS_ANCHORING"/>
    <property type="match status" value="1"/>
</dbReference>
<feature type="non-terminal residue" evidence="8">
    <location>
        <position position="1"/>
    </location>
</feature>
<dbReference type="Proteomes" id="UP000192638">
    <property type="component" value="Unassembled WGS sequence"/>
</dbReference>
<evidence type="ECO:0000313" key="8">
    <source>
        <dbReference type="EMBL" id="OQQ78499.1"/>
    </source>
</evidence>
<dbReference type="InterPro" id="IPR019931">
    <property type="entry name" value="LPXTG_anchor"/>
</dbReference>
<keyword evidence="2" id="KW-0964">Secreted</keyword>
<feature type="domain" description="Gram-positive cocci surface proteins LPxTG" evidence="7">
    <location>
        <begin position="31"/>
        <end position="68"/>
    </location>
</feature>
<feature type="transmembrane region" description="Helical" evidence="6">
    <location>
        <begin position="40"/>
        <end position="59"/>
    </location>
</feature>
<keyword evidence="6" id="KW-1133">Transmembrane helix</keyword>
<keyword evidence="6" id="KW-0472">Membrane</keyword>
<evidence type="ECO:0000256" key="4">
    <source>
        <dbReference type="ARBA" id="ARBA00023088"/>
    </source>
</evidence>
<protein>
    <recommendedName>
        <fullName evidence="7">Gram-positive cocci surface proteins LPxTG domain-containing protein</fullName>
    </recommendedName>
</protein>
<comment type="caution">
    <text evidence="8">The sequence shown here is derived from an EMBL/GenBank/DDBJ whole genome shotgun (WGS) entry which is preliminary data.</text>
</comment>
<sequence length="68" mass="7501">DAQEVKNSDAYKNADQGKKANQTTKKEAQRLPQTGDTNDARGYMFGSILGLLGLGLGFLRKKKRSEKD</sequence>
<feature type="region of interest" description="Disordered" evidence="5">
    <location>
        <begin position="1"/>
        <end position="40"/>
    </location>
</feature>
<name>A0A1V9QMF7_9LACO</name>
<dbReference type="Pfam" id="PF00746">
    <property type="entry name" value="Gram_pos_anchor"/>
    <property type="match status" value="1"/>
</dbReference>
<keyword evidence="6" id="KW-0812">Transmembrane</keyword>
<evidence type="ECO:0000256" key="5">
    <source>
        <dbReference type="SAM" id="MobiDB-lite"/>
    </source>
</evidence>
<keyword evidence="4" id="KW-0572">Peptidoglycan-anchor</keyword>
<evidence type="ECO:0000256" key="3">
    <source>
        <dbReference type="ARBA" id="ARBA00022729"/>
    </source>
</evidence>
<evidence type="ECO:0000256" key="6">
    <source>
        <dbReference type="SAM" id="Phobius"/>
    </source>
</evidence>
<evidence type="ECO:0000256" key="2">
    <source>
        <dbReference type="ARBA" id="ARBA00022525"/>
    </source>
</evidence>
<evidence type="ECO:0000256" key="1">
    <source>
        <dbReference type="ARBA" id="ARBA00022512"/>
    </source>
</evidence>
<evidence type="ECO:0000313" key="9">
    <source>
        <dbReference type="Proteomes" id="UP000192638"/>
    </source>
</evidence>
<organism evidence="8 9">
    <name type="scientific">Ligilactobacillus salivarius</name>
    <dbReference type="NCBI Taxonomy" id="1624"/>
    <lineage>
        <taxon>Bacteria</taxon>
        <taxon>Bacillati</taxon>
        <taxon>Bacillota</taxon>
        <taxon>Bacilli</taxon>
        <taxon>Lactobacillales</taxon>
        <taxon>Lactobacillaceae</taxon>
        <taxon>Ligilactobacillus</taxon>
    </lineage>
</organism>